<name>A0ABR7PY97_9BURK</name>
<keyword evidence="2" id="KW-1185">Reference proteome</keyword>
<dbReference type="RefSeq" id="WP_187638166.1">
    <property type="nucleotide sequence ID" value="NZ_VZQQ01000049.1"/>
</dbReference>
<sequence length="86" mass="10019">MPHILCVSRIHWAVENGRHWYLDATFNEDASQLRQRNAALNFSFLRRLAINLIRTDSSRALSLPMKHKAAAWHPDYHAQVLSLQKI</sequence>
<organism evidence="1 2">
    <name type="scientific">Paraburkholderia podalyriae</name>
    <dbReference type="NCBI Taxonomy" id="1938811"/>
    <lineage>
        <taxon>Bacteria</taxon>
        <taxon>Pseudomonadati</taxon>
        <taxon>Pseudomonadota</taxon>
        <taxon>Betaproteobacteria</taxon>
        <taxon>Burkholderiales</taxon>
        <taxon>Burkholderiaceae</taxon>
        <taxon>Paraburkholderia</taxon>
    </lineage>
</organism>
<reference evidence="1 2" key="1">
    <citation type="submission" date="2019-09" db="EMBL/GenBank/DDBJ databases">
        <title>Paraburkholderia podalyriae sp. nov., A South African Podalyria-associated rhizobium.</title>
        <authorList>
            <person name="Mavima L."/>
            <person name="Beukes C.W."/>
            <person name="Palmer M."/>
            <person name="De Meyer S.E."/>
            <person name="James E.K."/>
            <person name="Maluk M."/>
            <person name="Avontuur J.R."/>
            <person name="Chan W.Y."/>
            <person name="Venter S.N."/>
            <person name="Steenkamp E.T."/>
        </authorList>
    </citation>
    <scope>NUCLEOTIDE SEQUENCE [LARGE SCALE GENOMIC DNA]</scope>
    <source>
        <strain evidence="1 2">WC7.3b</strain>
    </source>
</reference>
<protein>
    <submittedName>
        <fullName evidence="1">Transposase</fullName>
    </submittedName>
</protein>
<evidence type="ECO:0000313" key="2">
    <source>
        <dbReference type="Proteomes" id="UP000736373"/>
    </source>
</evidence>
<dbReference type="Proteomes" id="UP000736373">
    <property type="component" value="Unassembled WGS sequence"/>
</dbReference>
<comment type="caution">
    <text evidence="1">The sequence shown here is derived from an EMBL/GenBank/DDBJ whole genome shotgun (WGS) entry which is preliminary data.</text>
</comment>
<gene>
    <name evidence="1" type="ORF">F6X42_33165</name>
</gene>
<dbReference type="PANTHER" id="PTHR30298">
    <property type="entry name" value="H REPEAT-ASSOCIATED PREDICTED TRANSPOSASE"/>
    <property type="match status" value="1"/>
</dbReference>
<dbReference type="PANTHER" id="PTHR30298:SF0">
    <property type="entry name" value="PROTEIN YBFL-RELATED"/>
    <property type="match status" value="1"/>
</dbReference>
<proteinExistence type="predicted"/>
<accession>A0ABR7PY97</accession>
<evidence type="ECO:0000313" key="1">
    <source>
        <dbReference type="EMBL" id="MBC8751233.1"/>
    </source>
</evidence>
<dbReference type="EMBL" id="VZQQ01000049">
    <property type="protein sequence ID" value="MBC8751233.1"/>
    <property type="molecule type" value="Genomic_DNA"/>
</dbReference>
<dbReference type="InterPro" id="IPR051698">
    <property type="entry name" value="Transposase_11-like"/>
</dbReference>